<dbReference type="EMBL" id="FOZS01000001">
    <property type="protein sequence ID" value="SFS54770.1"/>
    <property type="molecule type" value="Genomic_DNA"/>
</dbReference>
<evidence type="ECO:0000313" key="3">
    <source>
        <dbReference type="Proteomes" id="UP000199199"/>
    </source>
</evidence>
<evidence type="ECO:0000313" key="2">
    <source>
        <dbReference type="EMBL" id="SFS54770.1"/>
    </source>
</evidence>
<dbReference type="Proteomes" id="UP000199199">
    <property type="component" value="Unassembled WGS sequence"/>
</dbReference>
<sequence>MLRGALLAALLITPELAQVVIAGAFGYVSEFVLELLPGSNSGLLAEAIEWFSGVGQGVQAIGLAQLQLGSGGVLLVGGILISFLRYGTVSIGSGILATMRAPKKANYE</sequence>
<name>A0A1I6QQU3_9EURY</name>
<organism evidence="2 3">
    <name type="scientific">Halostagnicola kamekurae</name>
    <dbReference type="NCBI Taxonomy" id="619731"/>
    <lineage>
        <taxon>Archaea</taxon>
        <taxon>Methanobacteriati</taxon>
        <taxon>Methanobacteriota</taxon>
        <taxon>Stenosarchaea group</taxon>
        <taxon>Halobacteria</taxon>
        <taxon>Halobacteriales</taxon>
        <taxon>Natrialbaceae</taxon>
        <taxon>Halostagnicola</taxon>
    </lineage>
</organism>
<proteinExistence type="predicted"/>
<dbReference type="RefSeq" id="WP_092903050.1">
    <property type="nucleotide sequence ID" value="NZ_FOZS01000001.1"/>
</dbReference>
<keyword evidence="1" id="KW-0472">Membrane</keyword>
<feature type="transmembrane region" description="Helical" evidence="1">
    <location>
        <begin position="73"/>
        <end position="97"/>
    </location>
</feature>
<reference evidence="3" key="1">
    <citation type="submission" date="2016-10" db="EMBL/GenBank/DDBJ databases">
        <authorList>
            <person name="Varghese N."/>
            <person name="Submissions S."/>
        </authorList>
    </citation>
    <scope>NUCLEOTIDE SEQUENCE [LARGE SCALE GENOMIC DNA]</scope>
    <source>
        <strain evidence="3">DSM 22427</strain>
    </source>
</reference>
<protein>
    <submittedName>
        <fullName evidence="2">Uncharacterized protein</fullName>
    </submittedName>
</protein>
<evidence type="ECO:0000256" key="1">
    <source>
        <dbReference type="SAM" id="Phobius"/>
    </source>
</evidence>
<keyword evidence="1" id="KW-1133">Transmembrane helix</keyword>
<keyword evidence="1" id="KW-0812">Transmembrane</keyword>
<dbReference type="AlphaFoldDB" id="A0A1I6QQU3"/>
<gene>
    <name evidence="2" type="ORF">SAMN04488556_1457</name>
</gene>
<accession>A0A1I6QQU3</accession>
<keyword evidence="3" id="KW-1185">Reference proteome</keyword>